<protein>
    <submittedName>
        <fullName evidence="3">Secreted protein</fullName>
    </submittedName>
</protein>
<reference evidence="3" key="1">
    <citation type="submission" date="2016-06" db="UniProtKB">
        <authorList>
            <consortium name="WormBaseParasite"/>
        </authorList>
    </citation>
    <scope>IDENTIFICATION</scope>
</reference>
<keyword evidence="2" id="KW-1185">Reference proteome</keyword>
<accession>A0A183UIM2</accession>
<dbReference type="EMBL" id="UYWY01019882">
    <property type="protein sequence ID" value="VDM39663.1"/>
    <property type="molecule type" value="Genomic_DNA"/>
</dbReference>
<evidence type="ECO:0000313" key="2">
    <source>
        <dbReference type="Proteomes" id="UP000050794"/>
    </source>
</evidence>
<evidence type="ECO:0000313" key="3">
    <source>
        <dbReference type="WBParaSite" id="TCNE_0000834201-mRNA-1"/>
    </source>
</evidence>
<sequence>MYFASCQPGWQCLMGHVVLKEVVPMLVEAFAAIGVCALYGRRCADRCALVCFLLIDYVFRAMPDSIAAICAFTAQTAATAFTA</sequence>
<evidence type="ECO:0000313" key="1">
    <source>
        <dbReference type="EMBL" id="VDM39663.1"/>
    </source>
</evidence>
<proteinExistence type="predicted"/>
<gene>
    <name evidence="1" type="ORF">TCNE_LOCUS8342</name>
</gene>
<dbReference type="AlphaFoldDB" id="A0A183UIM2"/>
<reference evidence="1 2" key="2">
    <citation type="submission" date="2018-11" db="EMBL/GenBank/DDBJ databases">
        <authorList>
            <consortium name="Pathogen Informatics"/>
        </authorList>
    </citation>
    <scope>NUCLEOTIDE SEQUENCE [LARGE SCALE GENOMIC DNA]</scope>
</reference>
<dbReference type="Proteomes" id="UP000050794">
    <property type="component" value="Unassembled WGS sequence"/>
</dbReference>
<dbReference type="WBParaSite" id="TCNE_0000834201-mRNA-1">
    <property type="protein sequence ID" value="TCNE_0000834201-mRNA-1"/>
    <property type="gene ID" value="TCNE_0000834201"/>
</dbReference>
<organism evidence="2 3">
    <name type="scientific">Toxocara canis</name>
    <name type="common">Canine roundworm</name>
    <dbReference type="NCBI Taxonomy" id="6265"/>
    <lineage>
        <taxon>Eukaryota</taxon>
        <taxon>Metazoa</taxon>
        <taxon>Ecdysozoa</taxon>
        <taxon>Nematoda</taxon>
        <taxon>Chromadorea</taxon>
        <taxon>Rhabditida</taxon>
        <taxon>Spirurina</taxon>
        <taxon>Ascaridomorpha</taxon>
        <taxon>Ascaridoidea</taxon>
        <taxon>Toxocaridae</taxon>
        <taxon>Toxocara</taxon>
    </lineage>
</organism>
<name>A0A183UIM2_TOXCA</name>